<proteinExistence type="predicted"/>
<keyword evidence="1" id="KW-0472">Membrane</keyword>
<keyword evidence="3" id="KW-1185">Reference proteome</keyword>
<sequence>MPRLLRPYVNAFLLGFIATFIAFLFVRFNASDVMLGVVIGAVGGALALVGYGYLNRKFGTPEVLYDKDGNPVRR</sequence>
<name>A0A2A9HHQ0_TEPT2</name>
<dbReference type="RefSeq" id="WP_098503872.1">
    <property type="nucleotide sequence ID" value="NZ_PDJQ01000001.1"/>
</dbReference>
<protein>
    <submittedName>
        <fullName evidence="2">Uncharacterized protein</fullName>
    </submittedName>
</protein>
<evidence type="ECO:0000313" key="2">
    <source>
        <dbReference type="EMBL" id="PFG74486.1"/>
    </source>
</evidence>
<feature type="transmembrane region" description="Helical" evidence="1">
    <location>
        <begin position="7"/>
        <end position="28"/>
    </location>
</feature>
<accession>A0A2A9HHQ0</accession>
<evidence type="ECO:0000313" key="3">
    <source>
        <dbReference type="Proteomes" id="UP000223071"/>
    </source>
</evidence>
<feature type="transmembrane region" description="Helical" evidence="1">
    <location>
        <begin position="34"/>
        <end position="54"/>
    </location>
</feature>
<dbReference type="EMBL" id="PDJQ01000001">
    <property type="protein sequence ID" value="PFG74486.1"/>
    <property type="molecule type" value="Genomic_DNA"/>
</dbReference>
<keyword evidence="1" id="KW-0812">Transmembrane</keyword>
<keyword evidence="1" id="KW-1133">Transmembrane helix</keyword>
<reference evidence="2 3" key="1">
    <citation type="submission" date="2017-09" db="EMBL/GenBank/DDBJ databases">
        <title>Sequencing the genomes of two abundant thermophiles in Great Basin hot springs: Thermocrinis jamiesonii and novel Chloroflexi Thermoflexus hugenholtzii.</title>
        <authorList>
            <person name="Hedlund B."/>
        </authorList>
    </citation>
    <scope>NUCLEOTIDE SEQUENCE [LARGE SCALE GENOMIC DNA]</scope>
    <source>
        <strain evidence="2 3">G233</strain>
    </source>
</reference>
<dbReference type="AlphaFoldDB" id="A0A2A9HHQ0"/>
<gene>
    <name evidence="2" type="ORF">A9A59_1719</name>
</gene>
<dbReference type="Proteomes" id="UP000223071">
    <property type="component" value="Unassembled WGS sequence"/>
</dbReference>
<organism evidence="2 3">
    <name type="scientific">Tepidiforma thermophila (strain KCTC 52669 / CGMCC 1.13589 / G233)</name>
    <dbReference type="NCBI Taxonomy" id="2761530"/>
    <lineage>
        <taxon>Bacteria</taxon>
        <taxon>Bacillati</taxon>
        <taxon>Chloroflexota</taxon>
        <taxon>Tepidiformia</taxon>
        <taxon>Tepidiformales</taxon>
        <taxon>Tepidiformaceae</taxon>
        <taxon>Tepidiforma</taxon>
    </lineage>
</organism>
<evidence type="ECO:0000256" key="1">
    <source>
        <dbReference type="SAM" id="Phobius"/>
    </source>
</evidence>
<comment type="caution">
    <text evidence="2">The sequence shown here is derived from an EMBL/GenBank/DDBJ whole genome shotgun (WGS) entry which is preliminary data.</text>
</comment>